<feature type="compositionally biased region" description="Basic and acidic residues" evidence="2">
    <location>
        <begin position="737"/>
        <end position="752"/>
    </location>
</feature>
<dbReference type="HOGENOM" id="CLU_020595_0_0_1"/>
<feature type="compositionally biased region" description="Low complexity" evidence="2">
    <location>
        <begin position="448"/>
        <end position="466"/>
    </location>
</feature>
<keyword evidence="1" id="KW-0175">Coiled coil</keyword>
<protein>
    <submittedName>
        <fullName evidence="3">Uncharacterized protein</fullName>
    </submittedName>
</protein>
<sequence length="770" mass="85698">MFRPRTKHVNHTTEPVAKDNLQLLARLPPLAAHNCPSAAAPVCRKSALLLDDQWHSLNTLMMKKGKFNIAHRHPTDVDSSPSSPSSPSDTLNYLFANRQTRSTKHRLRSNADESTSRLLTRLLARDDDIRAANALITATNERLTNETARADTAEHRALEYFTRLRSANEARERAEQDVNRLKEELRLYSVQLENAQKEIFRAQDIIAQVAAQKSEAEADAARARTTARKLQEEKLVMQARDEGRKEGYKEGWSRGRRLGYVEGREIEFVDSERHRSRQRYVVQEEDDGDDEEPFDEVRVRPAERPQSAAANRRQSSQVPLVNRPGSAPPVRNYDTAPHAANIPVRTVVTPRPLPSPSHEPLPLPIPAHSRSPETIHPIPIRLSPSPTFRPTSVPPDGWIPRADSRTSRIAMPSPHELIQPVESALFGSSETSDNDHPPVRTHDYAYPSQRSRAISASSRSSTRISQYDLVSAPTGRDDDTLTSRSSSVNSVNFVPVRTWTGSHPQLTPVMEEQRQRSETESIAEHWRAENSESSTSRLTRPPSRPPLRRPREVIMPASLANDASRQTRTETPPAAAPNRARSPLDYLFRHRFRQRTSSSSIPQIVVESPSESQSNGSETAVTHPELLSPDAASRSVQLPSEDLSHSNQSHQTSHTSHQAQPADSGSSSSPTPSYWPAGFIPLSGPPPSPPTQSEQRRPASRAASRGAYDIAPVPSGVLYPEPPSRPQTSSENRPYPSHRDAGLTRLGYDDRSLSPAPLQRPISIFNDPLK</sequence>
<dbReference type="Proteomes" id="UP000008063">
    <property type="component" value="Unassembled WGS sequence"/>
</dbReference>
<organism evidence="4">
    <name type="scientific">Serpula lacrymans var. lacrymans (strain S7.3)</name>
    <name type="common">Dry rot fungus</name>
    <dbReference type="NCBI Taxonomy" id="936435"/>
    <lineage>
        <taxon>Eukaryota</taxon>
        <taxon>Fungi</taxon>
        <taxon>Dikarya</taxon>
        <taxon>Basidiomycota</taxon>
        <taxon>Agaricomycotina</taxon>
        <taxon>Agaricomycetes</taxon>
        <taxon>Agaricomycetidae</taxon>
        <taxon>Boletales</taxon>
        <taxon>Coniophorineae</taxon>
        <taxon>Serpulaceae</taxon>
        <taxon>Serpula</taxon>
    </lineage>
</organism>
<evidence type="ECO:0000256" key="2">
    <source>
        <dbReference type="SAM" id="MobiDB-lite"/>
    </source>
</evidence>
<evidence type="ECO:0000313" key="3">
    <source>
        <dbReference type="EMBL" id="EGN96496.1"/>
    </source>
</evidence>
<dbReference type="OrthoDB" id="3268221at2759"/>
<dbReference type="STRING" id="936435.F8Q5M5"/>
<feature type="coiled-coil region" evidence="1">
    <location>
        <begin position="164"/>
        <end position="233"/>
    </location>
</feature>
<feature type="compositionally biased region" description="Polar residues" evidence="2">
    <location>
        <begin position="308"/>
        <end position="319"/>
    </location>
</feature>
<feature type="region of interest" description="Disordered" evidence="2">
    <location>
        <begin position="427"/>
        <end position="770"/>
    </location>
</feature>
<proteinExistence type="predicted"/>
<accession>F8Q5M5</accession>
<feature type="region of interest" description="Disordered" evidence="2">
    <location>
        <begin position="377"/>
        <end position="399"/>
    </location>
</feature>
<dbReference type="AlphaFoldDB" id="F8Q5M5"/>
<dbReference type="EMBL" id="GL945484">
    <property type="protein sequence ID" value="EGN96496.1"/>
    <property type="molecule type" value="Genomic_DNA"/>
</dbReference>
<reference evidence="4" key="1">
    <citation type="journal article" date="2011" name="Science">
        <title>The plant cell wall-decomposing machinery underlies the functional diversity of forest fungi.</title>
        <authorList>
            <person name="Eastwood D.C."/>
            <person name="Floudas D."/>
            <person name="Binder M."/>
            <person name="Majcherczyk A."/>
            <person name="Schneider P."/>
            <person name="Aerts A."/>
            <person name="Asiegbu F.O."/>
            <person name="Baker S.E."/>
            <person name="Barry K."/>
            <person name="Bendiksby M."/>
            <person name="Blumentritt M."/>
            <person name="Coutinho P.M."/>
            <person name="Cullen D."/>
            <person name="de Vries R.P."/>
            <person name="Gathman A."/>
            <person name="Goodell B."/>
            <person name="Henrissat B."/>
            <person name="Ihrmark K."/>
            <person name="Kauserud H."/>
            <person name="Kohler A."/>
            <person name="LaButti K."/>
            <person name="Lapidus A."/>
            <person name="Lavin J.L."/>
            <person name="Lee Y.-H."/>
            <person name="Lindquist E."/>
            <person name="Lilly W."/>
            <person name="Lucas S."/>
            <person name="Morin E."/>
            <person name="Murat C."/>
            <person name="Oguiza J.A."/>
            <person name="Park J."/>
            <person name="Pisabarro A.G."/>
            <person name="Riley R."/>
            <person name="Rosling A."/>
            <person name="Salamov A."/>
            <person name="Schmidt O."/>
            <person name="Schmutz J."/>
            <person name="Skrede I."/>
            <person name="Stenlid J."/>
            <person name="Wiebenga A."/>
            <person name="Xie X."/>
            <person name="Kuees U."/>
            <person name="Hibbett D.S."/>
            <person name="Hoffmeister D."/>
            <person name="Hoegberg N."/>
            <person name="Martin F."/>
            <person name="Grigoriev I.V."/>
            <person name="Watkinson S.C."/>
        </authorList>
    </citation>
    <scope>NUCLEOTIDE SEQUENCE [LARGE SCALE GENOMIC DNA]</scope>
    <source>
        <strain evidence="4">strain S7.3</strain>
    </source>
</reference>
<feature type="compositionally biased region" description="Low complexity" evidence="2">
    <location>
        <begin position="531"/>
        <end position="541"/>
    </location>
</feature>
<feature type="compositionally biased region" description="Low complexity" evidence="2">
    <location>
        <begin position="645"/>
        <end position="676"/>
    </location>
</feature>
<name>F8Q5M5_SERL3</name>
<feature type="region of interest" description="Disordered" evidence="2">
    <location>
        <begin position="272"/>
        <end position="338"/>
    </location>
</feature>
<dbReference type="OMA" id="QESHASH"/>
<feature type="compositionally biased region" description="Low complexity" evidence="2">
    <location>
        <begin position="482"/>
        <end position="497"/>
    </location>
</feature>
<feature type="region of interest" description="Disordered" evidence="2">
    <location>
        <begin position="72"/>
        <end position="91"/>
    </location>
</feature>
<feature type="compositionally biased region" description="Acidic residues" evidence="2">
    <location>
        <begin position="283"/>
        <end position="294"/>
    </location>
</feature>
<feature type="compositionally biased region" description="Basic and acidic residues" evidence="2">
    <location>
        <begin position="433"/>
        <end position="443"/>
    </location>
</feature>
<dbReference type="InParanoid" id="F8Q5M5"/>
<feature type="compositionally biased region" description="Low complexity" evidence="2">
    <location>
        <begin position="569"/>
        <end position="583"/>
    </location>
</feature>
<dbReference type="eggNOG" id="ENOG502SNQI">
    <property type="taxonomic scope" value="Eukaryota"/>
</dbReference>
<keyword evidence="4" id="KW-1185">Reference proteome</keyword>
<gene>
    <name evidence="3" type="ORF">SERLA73DRAFT_76448</name>
</gene>
<feature type="compositionally biased region" description="Polar residues" evidence="2">
    <location>
        <begin position="609"/>
        <end position="620"/>
    </location>
</feature>
<evidence type="ECO:0000256" key="1">
    <source>
        <dbReference type="SAM" id="Coils"/>
    </source>
</evidence>
<feature type="compositionally biased region" description="Basic and acidic residues" evidence="2">
    <location>
        <begin position="511"/>
        <end position="530"/>
    </location>
</feature>
<feature type="compositionally biased region" description="Low complexity" evidence="2">
    <location>
        <begin position="79"/>
        <end position="88"/>
    </location>
</feature>
<evidence type="ECO:0000313" key="4">
    <source>
        <dbReference type="Proteomes" id="UP000008063"/>
    </source>
</evidence>